<gene>
    <name evidence="1" type="ORF">NW762_005683</name>
</gene>
<dbReference type="AlphaFoldDB" id="A0A9W8VF41"/>
<sequence length="115" mass="13559">MTQHEKLKKEEDKRRGGMIFLPRVVTRKDGIERVRAYQVLFNVDDPLSEIKVLMDVIKFEDGAPKIETILPEQLLSYEENGWKEWFKETLTDEERAERDREIAKAVAFHNLINEG</sequence>
<name>A0A9W8VF41_9HYPO</name>
<organism evidence="1 2">
    <name type="scientific">Fusarium torreyae</name>
    <dbReference type="NCBI Taxonomy" id="1237075"/>
    <lineage>
        <taxon>Eukaryota</taxon>
        <taxon>Fungi</taxon>
        <taxon>Dikarya</taxon>
        <taxon>Ascomycota</taxon>
        <taxon>Pezizomycotina</taxon>
        <taxon>Sordariomycetes</taxon>
        <taxon>Hypocreomycetidae</taxon>
        <taxon>Hypocreales</taxon>
        <taxon>Nectriaceae</taxon>
        <taxon>Fusarium</taxon>
    </lineage>
</organism>
<evidence type="ECO:0000313" key="1">
    <source>
        <dbReference type="EMBL" id="KAJ4264483.1"/>
    </source>
</evidence>
<comment type="caution">
    <text evidence="1">The sequence shown here is derived from an EMBL/GenBank/DDBJ whole genome shotgun (WGS) entry which is preliminary data.</text>
</comment>
<protein>
    <submittedName>
        <fullName evidence="1">Uncharacterized protein</fullName>
    </submittedName>
</protein>
<keyword evidence="2" id="KW-1185">Reference proteome</keyword>
<accession>A0A9W8VF41</accession>
<proteinExistence type="predicted"/>
<reference evidence="1" key="1">
    <citation type="submission" date="2022-09" db="EMBL/GenBank/DDBJ databases">
        <title>Fusarium specimens isolated from Avocado Roots.</title>
        <authorList>
            <person name="Stajich J."/>
            <person name="Roper C."/>
            <person name="Heimlech-Rivalta G."/>
        </authorList>
    </citation>
    <scope>NUCLEOTIDE SEQUENCE</scope>
    <source>
        <strain evidence="1">CF00136</strain>
    </source>
</reference>
<dbReference type="EMBL" id="JAOQAZ010000008">
    <property type="protein sequence ID" value="KAJ4264483.1"/>
    <property type="molecule type" value="Genomic_DNA"/>
</dbReference>
<evidence type="ECO:0000313" key="2">
    <source>
        <dbReference type="Proteomes" id="UP001152049"/>
    </source>
</evidence>
<dbReference type="Proteomes" id="UP001152049">
    <property type="component" value="Unassembled WGS sequence"/>
</dbReference>